<name>A0A382UUW4_9ZZZZ</name>
<organism evidence="1">
    <name type="scientific">marine metagenome</name>
    <dbReference type="NCBI Taxonomy" id="408172"/>
    <lineage>
        <taxon>unclassified sequences</taxon>
        <taxon>metagenomes</taxon>
        <taxon>ecological metagenomes</taxon>
    </lineage>
</organism>
<sequence length="27" mass="2876">MRRRRMASGISCVLTAFLCAGYAGATL</sequence>
<evidence type="ECO:0000313" key="1">
    <source>
        <dbReference type="EMBL" id="SVD37478.1"/>
    </source>
</evidence>
<dbReference type="AlphaFoldDB" id="A0A382UUW4"/>
<proteinExistence type="predicted"/>
<accession>A0A382UUW4</accession>
<feature type="non-terminal residue" evidence="1">
    <location>
        <position position="27"/>
    </location>
</feature>
<gene>
    <name evidence="1" type="ORF">METZ01_LOCUS390332</name>
</gene>
<protein>
    <submittedName>
        <fullName evidence="1">Uncharacterized protein</fullName>
    </submittedName>
</protein>
<reference evidence="1" key="1">
    <citation type="submission" date="2018-05" db="EMBL/GenBank/DDBJ databases">
        <authorList>
            <person name="Lanie J.A."/>
            <person name="Ng W.-L."/>
            <person name="Kazmierczak K.M."/>
            <person name="Andrzejewski T.M."/>
            <person name="Davidsen T.M."/>
            <person name="Wayne K.J."/>
            <person name="Tettelin H."/>
            <person name="Glass J.I."/>
            <person name="Rusch D."/>
            <person name="Podicherti R."/>
            <person name="Tsui H.-C.T."/>
            <person name="Winkler M.E."/>
        </authorList>
    </citation>
    <scope>NUCLEOTIDE SEQUENCE</scope>
</reference>
<dbReference type="EMBL" id="UINC01146634">
    <property type="protein sequence ID" value="SVD37478.1"/>
    <property type="molecule type" value="Genomic_DNA"/>
</dbReference>